<reference evidence="2" key="1">
    <citation type="submission" date="2018-11" db="EMBL/GenBank/DDBJ databases">
        <authorList>
            <consortium name="Pathogen Informatics"/>
        </authorList>
    </citation>
    <scope>NUCLEOTIDE SEQUENCE</scope>
</reference>
<gene>
    <name evidence="2" type="ORF">PXEA_LOCUS7385</name>
</gene>
<evidence type="ECO:0000313" key="2">
    <source>
        <dbReference type="EMBL" id="VEL13945.1"/>
    </source>
</evidence>
<feature type="signal peptide" evidence="1">
    <location>
        <begin position="1"/>
        <end position="25"/>
    </location>
</feature>
<accession>A0A3S4ZWT7</accession>
<feature type="chain" id="PRO_5018688483" evidence="1">
    <location>
        <begin position="26"/>
        <end position="145"/>
    </location>
</feature>
<organism evidence="2 3">
    <name type="scientific">Protopolystoma xenopodis</name>
    <dbReference type="NCBI Taxonomy" id="117903"/>
    <lineage>
        <taxon>Eukaryota</taxon>
        <taxon>Metazoa</taxon>
        <taxon>Spiralia</taxon>
        <taxon>Lophotrochozoa</taxon>
        <taxon>Platyhelminthes</taxon>
        <taxon>Monogenea</taxon>
        <taxon>Polyopisthocotylea</taxon>
        <taxon>Polystomatidea</taxon>
        <taxon>Polystomatidae</taxon>
        <taxon>Protopolystoma</taxon>
    </lineage>
</organism>
<comment type="caution">
    <text evidence="2">The sequence shown here is derived from an EMBL/GenBank/DDBJ whole genome shotgun (WGS) entry which is preliminary data.</text>
</comment>
<dbReference type="EMBL" id="CAAALY010019482">
    <property type="protein sequence ID" value="VEL13945.1"/>
    <property type="molecule type" value="Genomic_DNA"/>
</dbReference>
<sequence>MWTIRPSPIYVLRLLLAAEARASHAKETWLPAWLPSLGDDLRHSQHPPNSLLPAADVSTKAMTEAFASAAFDAENRDNLISSISQSGFYNKLGALDICRHRRSLLQRLVVVMWSHDEADRNHALALMIYTRLAEYLVRSSIPSPL</sequence>
<proteinExistence type="predicted"/>
<protein>
    <submittedName>
        <fullName evidence="2">Uncharacterized protein</fullName>
    </submittedName>
</protein>
<evidence type="ECO:0000313" key="3">
    <source>
        <dbReference type="Proteomes" id="UP000784294"/>
    </source>
</evidence>
<evidence type="ECO:0000256" key="1">
    <source>
        <dbReference type="SAM" id="SignalP"/>
    </source>
</evidence>
<dbReference type="AlphaFoldDB" id="A0A3S4ZWT7"/>
<dbReference type="Proteomes" id="UP000784294">
    <property type="component" value="Unassembled WGS sequence"/>
</dbReference>
<keyword evidence="1" id="KW-0732">Signal</keyword>
<name>A0A3S4ZWT7_9PLAT</name>
<keyword evidence="3" id="KW-1185">Reference proteome</keyword>